<dbReference type="CDD" id="cd00082">
    <property type="entry name" value="HisKA"/>
    <property type="match status" value="1"/>
</dbReference>
<dbReference type="PANTHER" id="PTHR44936:SF5">
    <property type="entry name" value="SENSOR HISTIDINE KINASE ENVZ"/>
    <property type="match status" value="1"/>
</dbReference>
<protein>
    <recommendedName>
        <fullName evidence="3">histidine kinase</fullName>
        <ecNumber evidence="3">2.7.13.3</ecNumber>
    </recommendedName>
</protein>
<dbReference type="Gene3D" id="1.10.287.130">
    <property type="match status" value="1"/>
</dbReference>
<keyword evidence="11" id="KW-0067">ATP-binding</keyword>
<dbReference type="InterPro" id="IPR005467">
    <property type="entry name" value="His_kinase_dom"/>
</dbReference>
<evidence type="ECO:0000259" key="17">
    <source>
        <dbReference type="PROSITE" id="PS50109"/>
    </source>
</evidence>
<keyword evidence="6" id="KW-0597">Phosphoprotein</keyword>
<evidence type="ECO:0000256" key="12">
    <source>
        <dbReference type="ARBA" id="ARBA00022989"/>
    </source>
</evidence>
<comment type="subcellular location">
    <subcellularLocation>
        <location evidence="2">Cell inner membrane</location>
        <topology evidence="2">Multi-pass membrane protein</topology>
    </subcellularLocation>
</comment>
<dbReference type="Gene3D" id="3.30.565.10">
    <property type="entry name" value="Histidine kinase-like ATPase, C-terminal domain"/>
    <property type="match status" value="1"/>
</dbReference>
<gene>
    <name evidence="19" type="ORF">MSKU9_1850</name>
</gene>
<dbReference type="GO" id="GO:0005886">
    <property type="term" value="C:plasma membrane"/>
    <property type="evidence" value="ECO:0007669"/>
    <property type="project" value="UniProtKB-SubCell"/>
</dbReference>
<keyword evidence="13" id="KW-0902">Two-component regulatory system</keyword>
<dbReference type="PRINTS" id="PR00344">
    <property type="entry name" value="BCTRLSENSOR"/>
</dbReference>
<dbReference type="SUPFAM" id="SSF47384">
    <property type="entry name" value="Homodimeric domain of signal transducing histidine kinase"/>
    <property type="match status" value="1"/>
</dbReference>
<accession>A0A4P5NQG2</accession>
<evidence type="ECO:0000256" key="7">
    <source>
        <dbReference type="ARBA" id="ARBA00022679"/>
    </source>
</evidence>
<keyword evidence="20" id="KW-1185">Reference proteome</keyword>
<reference evidence="20" key="1">
    <citation type="submission" date="2017-01" db="EMBL/GenBank/DDBJ databases">
        <title>Komagataeibacter sp. MSKU9 whole genome sequencing project.</title>
        <authorList>
            <person name="Matsutani M."/>
            <person name="Naloka K."/>
            <person name="Theeragool G."/>
            <person name="Yakushi T."/>
            <person name="Matsushita K."/>
        </authorList>
    </citation>
    <scope>NUCLEOTIDE SEQUENCE [LARGE SCALE GENOMIC DNA]</scope>
    <source>
        <strain evidence="20">MSKU9</strain>
    </source>
</reference>
<dbReference type="Pfam" id="PF00672">
    <property type="entry name" value="HAMP"/>
    <property type="match status" value="1"/>
</dbReference>
<dbReference type="GO" id="GO:0005524">
    <property type="term" value="F:ATP binding"/>
    <property type="evidence" value="ECO:0007669"/>
    <property type="project" value="UniProtKB-KW"/>
</dbReference>
<feature type="region of interest" description="Disordered" evidence="15">
    <location>
        <begin position="1"/>
        <end position="37"/>
    </location>
</feature>
<dbReference type="PANTHER" id="PTHR44936">
    <property type="entry name" value="SENSOR PROTEIN CREC"/>
    <property type="match status" value="1"/>
</dbReference>
<evidence type="ECO:0000256" key="6">
    <source>
        <dbReference type="ARBA" id="ARBA00022553"/>
    </source>
</evidence>
<dbReference type="InterPro" id="IPR004358">
    <property type="entry name" value="Sig_transdc_His_kin-like_C"/>
</dbReference>
<dbReference type="InterPro" id="IPR003661">
    <property type="entry name" value="HisK_dim/P_dom"/>
</dbReference>
<keyword evidence="9" id="KW-0547">Nucleotide-binding</keyword>
<dbReference type="GO" id="GO:0000155">
    <property type="term" value="F:phosphorelay sensor kinase activity"/>
    <property type="evidence" value="ECO:0007669"/>
    <property type="project" value="InterPro"/>
</dbReference>
<dbReference type="PROSITE" id="PS50885">
    <property type="entry name" value="HAMP"/>
    <property type="match status" value="1"/>
</dbReference>
<feature type="domain" description="HAMP" evidence="18">
    <location>
        <begin position="273"/>
        <end position="325"/>
    </location>
</feature>
<name>A0A4P5P5W7_9PROT</name>
<dbReference type="Pfam" id="PF02518">
    <property type="entry name" value="HATPase_c"/>
    <property type="match status" value="1"/>
</dbReference>
<dbReference type="EMBL" id="BDLU01000037">
    <property type="protein sequence ID" value="GCE83709.1"/>
    <property type="molecule type" value="Genomic_DNA"/>
</dbReference>
<dbReference type="SMART" id="SM00388">
    <property type="entry name" value="HisKA"/>
    <property type="match status" value="1"/>
</dbReference>
<keyword evidence="12 16" id="KW-1133">Transmembrane helix</keyword>
<dbReference type="InterPro" id="IPR050980">
    <property type="entry name" value="2C_sensor_his_kinase"/>
</dbReference>
<dbReference type="SUPFAM" id="SSF55874">
    <property type="entry name" value="ATPase domain of HSP90 chaperone/DNA topoisomerase II/histidine kinase"/>
    <property type="match status" value="1"/>
</dbReference>
<comment type="caution">
    <text evidence="19">The sequence shown here is derived from an EMBL/GenBank/DDBJ whole genome shotgun (WGS) entry which is preliminary data.</text>
</comment>
<keyword evidence="10 19" id="KW-0418">Kinase</keyword>
<dbReference type="Proteomes" id="UP000315095">
    <property type="component" value="Unassembled WGS sequence"/>
</dbReference>
<dbReference type="InterPro" id="IPR036097">
    <property type="entry name" value="HisK_dim/P_sf"/>
</dbReference>
<feature type="transmembrane region" description="Helical" evidence="16">
    <location>
        <begin position="253"/>
        <end position="272"/>
    </location>
</feature>
<evidence type="ECO:0000256" key="5">
    <source>
        <dbReference type="ARBA" id="ARBA00022519"/>
    </source>
</evidence>
<comment type="catalytic activity">
    <reaction evidence="1">
        <text>ATP + protein L-histidine = ADP + protein N-phospho-L-histidine.</text>
        <dbReference type="EC" id="2.7.13.3"/>
    </reaction>
</comment>
<feature type="domain" description="Histidine kinase" evidence="17">
    <location>
        <begin position="333"/>
        <end position="545"/>
    </location>
</feature>
<proteinExistence type="predicted"/>
<feature type="compositionally biased region" description="Gly residues" evidence="15">
    <location>
        <begin position="178"/>
        <end position="202"/>
    </location>
</feature>
<evidence type="ECO:0000256" key="8">
    <source>
        <dbReference type="ARBA" id="ARBA00022692"/>
    </source>
</evidence>
<evidence type="ECO:0000256" key="11">
    <source>
        <dbReference type="ARBA" id="ARBA00022840"/>
    </source>
</evidence>
<evidence type="ECO:0000256" key="13">
    <source>
        <dbReference type="ARBA" id="ARBA00023012"/>
    </source>
</evidence>
<keyword evidence="5" id="KW-0997">Cell inner membrane</keyword>
<sequence>MSLQRKSSVTEPPAMPHSHRQSFLSAPVPDENTAPGWGQKLRRRLLPQSLAARTTLLLIGGLGVIQIIGLTIHAMDRFDFDQRMIYERTRSKMFSYYRAIVETAPSDRDRELAALPLPENVHITLTPGPEPDMINARALPRPPGRAGEWNGHRPDDMGAVPFFGPWTGGQHDHRDGPDGTGGGPHGPGGSHGFGPENDGGMGPLPPSMRPEQVLISPTSGRRRAVAFLLPDERRWVTIHYILPQPSPFRSPTFPIAFLIMTFTGGLLILWGVRRLIAPVSTLAAAAEELGRNMNAPPMPENGPREVARAAHAFNTMAHRIRRYLMDRTLMLTAIGHDLRTPITRLKLRAEFVEDDEMRTKMLNDLDELEAMVAATLAFGRDASQREPMGQINLTAMLQTIADEAAETHIDAADKIMFVSENMPDVLVRARPMALKRALNNLVTNAVKYGGGARITLLHPHKGNGEDAEEYKVTILIEDEGPGLPTEDLERMFDPFVRAEQSRNRETGGTGLGLSISRNIIWGLGGDIRLGNRQPHGLRVTVTLVC</sequence>
<evidence type="ECO:0000256" key="2">
    <source>
        <dbReference type="ARBA" id="ARBA00004429"/>
    </source>
</evidence>
<dbReference type="SMART" id="SM00304">
    <property type="entry name" value="HAMP"/>
    <property type="match status" value="1"/>
</dbReference>
<keyword evidence="14 16" id="KW-0472">Membrane</keyword>
<dbReference type="SMART" id="SM00387">
    <property type="entry name" value="HATPase_c"/>
    <property type="match status" value="1"/>
</dbReference>
<dbReference type="InterPro" id="IPR003660">
    <property type="entry name" value="HAMP_dom"/>
</dbReference>
<dbReference type="InterPro" id="IPR036890">
    <property type="entry name" value="HATPase_C_sf"/>
</dbReference>
<evidence type="ECO:0000313" key="19">
    <source>
        <dbReference type="EMBL" id="GCE83709.1"/>
    </source>
</evidence>
<evidence type="ECO:0000256" key="16">
    <source>
        <dbReference type="SAM" id="Phobius"/>
    </source>
</evidence>
<evidence type="ECO:0000256" key="1">
    <source>
        <dbReference type="ARBA" id="ARBA00000085"/>
    </source>
</evidence>
<feature type="compositionally biased region" description="Polar residues" evidence="15">
    <location>
        <begin position="1"/>
        <end position="10"/>
    </location>
</feature>
<evidence type="ECO:0000256" key="9">
    <source>
        <dbReference type="ARBA" id="ARBA00022741"/>
    </source>
</evidence>
<feature type="region of interest" description="Disordered" evidence="15">
    <location>
        <begin position="139"/>
        <end position="212"/>
    </location>
</feature>
<keyword evidence="8 16" id="KW-0812">Transmembrane</keyword>
<keyword evidence="7" id="KW-0808">Transferase</keyword>
<evidence type="ECO:0000256" key="14">
    <source>
        <dbReference type="ARBA" id="ARBA00023136"/>
    </source>
</evidence>
<evidence type="ECO:0000256" key="10">
    <source>
        <dbReference type="ARBA" id="ARBA00022777"/>
    </source>
</evidence>
<dbReference type="CDD" id="cd06225">
    <property type="entry name" value="HAMP"/>
    <property type="match status" value="1"/>
</dbReference>
<evidence type="ECO:0000256" key="15">
    <source>
        <dbReference type="SAM" id="MobiDB-lite"/>
    </source>
</evidence>
<evidence type="ECO:0000256" key="4">
    <source>
        <dbReference type="ARBA" id="ARBA00022475"/>
    </source>
</evidence>
<feature type="transmembrane region" description="Helical" evidence="16">
    <location>
        <begin position="50"/>
        <end position="75"/>
    </location>
</feature>
<accession>A0A4P5P5W7</accession>
<evidence type="ECO:0000256" key="3">
    <source>
        <dbReference type="ARBA" id="ARBA00012438"/>
    </source>
</evidence>
<dbReference type="InterPro" id="IPR003594">
    <property type="entry name" value="HATPase_dom"/>
</dbReference>
<dbReference type="AlphaFoldDB" id="A0A4P5P5W7"/>
<evidence type="ECO:0000313" key="20">
    <source>
        <dbReference type="Proteomes" id="UP000315095"/>
    </source>
</evidence>
<keyword evidence="4" id="KW-1003">Cell membrane</keyword>
<organism evidence="19 20">
    <name type="scientific">Komagataeibacter diospyri</name>
    <dbReference type="NCBI Taxonomy" id="1932662"/>
    <lineage>
        <taxon>Bacteria</taxon>
        <taxon>Pseudomonadati</taxon>
        <taxon>Pseudomonadota</taxon>
        <taxon>Alphaproteobacteria</taxon>
        <taxon>Acetobacterales</taxon>
        <taxon>Acetobacteraceae</taxon>
        <taxon>Komagataeibacter</taxon>
    </lineage>
</organism>
<dbReference type="EC" id="2.7.13.3" evidence="3"/>
<evidence type="ECO:0000259" key="18">
    <source>
        <dbReference type="PROSITE" id="PS50885"/>
    </source>
</evidence>
<dbReference type="PROSITE" id="PS50109">
    <property type="entry name" value="HIS_KIN"/>
    <property type="match status" value="1"/>
</dbReference>